<keyword evidence="2" id="KW-1185">Reference proteome</keyword>
<proteinExistence type="predicted"/>
<reference evidence="1" key="1">
    <citation type="submission" date="2023-10" db="EMBL/GenBank/DDBJ databases">
        <authorList>
            <person name="Chen Y."/>
            <person name="Shah S."/>
            <person name="Dougan E. K."/>
            <person name="Thang M."/>
            <person name="Chan C."/>
        </authorList>
    </citation>
    <scope>NUCLEOTIDE SEQUENCE [LARGE SCALE GENOMIC DNA]</scope>
</reference>
<accession>A0ABN9VTS8</accession>
<name>A0ABN9VTS8_9DINO</name>
<evidence type="ECO:0000313" key="1">
    <source>
        <dbReference type="EMBL" id="CAK0875858.1"/>
    </source>
</evidence>
<protein>
    <submittedName>
        <fullName evidence="1">Uncharacterized protein</fullName>
    </submittedName>
</protein>
<dbReference type="EMBL" id="CAUYUJ010017567">
    <property type="protein sequence ID" value="CAK0875858.1"/>
    <property type="molecule type" value="Genomic_DNA"/>
</dbReference>
<comment type="caution">
    <text evidence="1">The sequence shown here is derived from an EMBL/GenBank/DDBJ whole genome shotgun (WGS) entry which is preliminary data.</text>
</comment>
<gene>
    <name evidence="1" type="ORF">PCOR1329_LOCUS60424</name>
</gene>
<dbReference type="Proteomes" id="UP001189429">
    <property type="component" value="Unassembled WGS sequence"/>
</dbReference>
<organism evidence="1 2">
    <name type="scientific">Prorocentrum cordatum</name>
    <dbReference type="NCBI Taxonomy" id="2364126"/>
    <lineage>
        <taxon>Eukaryota</taxon>
        <taxon>Sar</taxon>
        <taxon>Alveolata</taxon>
        <taxon>Dinophyceae</taxon>
        <taxon>Prorocentrales</taxon>
        <taxon>Prorocentraceae</taxon>
        <taxon>Prorocentrum</taxon>
    </lineage>
</organism>
<evidence type="ECO:0000313" key="2">
    <source>
        <dbReference type="Proteomes" id="UP001189429"/>
    </source>
</evidence>
<sequence length="100" mass="10933">MVKSVMGGARRSLRGGIGDESANYQFNAGAQFVKMTMVIVAPSTYDVVYSKAVHLPALSFNPIVQGASLREIYIQTSFDDAVDVKVAVFDDLVFWTCSYV</sequence>